<proteinExistence type="predicted"/>
<dbReference type="Pfam" id="PF06568">
    <property type="entry name" value="YjiS-like"/>
    <property type="match status" value="1"/>
</dbReference>
<protein>
    <recommendedName>
        <fullName evidence="1">YjiS-like domain-containing protein</fullName>
    </recommendedName>
</protein>
<evidence type="ECO:0000313" key="3">
    <source>
        <dbReference type="Proteomes" id="UP001055039"/>
    </source>
</evidence>
<sequence>MFSKVSESVRAYLRARANEEALMNLSDAALDDIGLTRGAVSELRTGSAPARPEAVSVAPLFAALAFPSALQTA</sequence>
<dbReference type="RefSeq" id="WP_133090064.1">
    <property type="nucleotide sequence ID" value="NZ_BAAADH010000043.1"/>
</dbReference>
<dbReference type="Proteomes" id="UP001055039">
    <property type="component" value="Unassembled WGS sequence"/>
</dbReference>
<accession>A0ABQ4UDX8</accession>
<reference evidence="2" key="1">
    <citation type="journal article" date="2021" name="Front. Microbiol.">
        <title>Comprehensive Comparative Genomics and Phenotyping of Methylobacterium Species.</title>
        <authorList>
            <person name="Alessa O."/>
            <person name="Ogura Y."/>
            <person name="Fujitani Y."/>
            <person name="Takami H."/>
            <person name="Hayashi T."/>
            <person name="Sahin N."/>
            <person name="Tani A."/>
        </authorList>
    </citation>
    <scope>NUCLEOTIDE SEQUENCE</scope>
    <source>
        <strain evidence="2">NBRC 15686</strain>
    </source>
</reference>
<organism evidence="2 3">
    <name type="scientific">Methylorubrum aminovorans</name>
    <dbReference type="NCBI Taxonomy" id="269069"/>
    <lineage>
        <taxon>Bacteria</taxon>
        <taxon>Pseudomonadati</taxon>
        <taxon>Pseudomonadota</taxon>
        <taxon>Alphaproteobacteria</taxon>
        <taxon>Hyphomicrobiales</taxon>
        <taxon>Methylobacteriaceae</taxon>
        <taxon>Methylorubrum</taxon>
    </lineage>
</organism>
<evidence type="ECO:0000259" key="1">
    <source>
        <dbReference type="Pfam" id="PF06568"/>
    </source>
</evidence>
<dbReference type="InterPro" id="IPR009506">
    <property type="entry name" value="YjiS-like"/>
</dbReference>
<comment type="caution">
    <text evidence="2">The sequence shown here is derived from an EMBL/GenBank/DDBJ whole genome shotgun (WGS) entry which is preliminary data.</text>
</comment>
<gene>
    <name evidence="2" type="ORF">LNAOJCKE_2230</name>
</gene>
<name>A0ABQ4UDX8_9HYPH</name>
<dbReference type="EMBL" id="BPRC01000006">
    <property type="protein sequence ID" value="GJE65022.1"/>
    <property type="molecule type" value="Genomic_DNA"/>
</dbReference>
<evidence type="ECO:0000313" key="2">
    <source>
        <dbReference type="EMBL" id="GJE65022.1"/>
    </source>
</evidence>
<reference evidence="2" key="2">
    <citation type="submission" date="2021-08" db="EMBL/GenBank/DDBJ databases">
        <authorList>
            <person name="Tani A."/>
            <person name="Ola A."/>
            <person name="Ogura Y."/>
            <person name="Katsura K."/>
            <person name="Hayashi T."/>
        </authorList>
    </citation>
    <scope>NUCLEOTIDE SEQUENCE</scope>
    <source>
        <strain evidence="2">NBRC 15686</strain>
    </source>
</reference>
<feature type="domain" description="YjiS-like" evidence="1">
    <location>
        <begin position="8"/>
        <end position="38"/>
    </location>
</feature>
<keyword evidence="3" id="KW-1185">Reference proteome</keyword>